<comment type="caution">
    <text evidence="1">The sequence shown here is derived from an EMBL/GenBank/DDBJ whole genome shotgun (WGS) entry which is preliminary data.</text>
</comment>
<keyword evidence="2" id="KW-1185">Reference proteome</keyword>
<name>A0ABU3NV87_9FIRM</name>
<sequence length="203" mass="22341">METRTIYLCRHGKIHREDDQRRYLGQLDPPLSGEGERQAGALRDLLGQAGLTAIYCSDLARSRRTAEIVAARSEVPVIALRALREISLGEWEGVAFADIARRYPDEFRARGADIAYYRVPGGESFADCALRVVAAFREILASSAGDIAIIGHAGANRVLLCHILGMPVANLFRLGQDYACLNIIQCGGTGYRLKLVNHRDTRS</sequence>
<dbReference type="CDD" id="cd07067">
    <property type="entry name" value="HP_PGM_like"/>
    <property type="match status" value="1"/>
</dbReference>
<dbReference type="SMART" id="SM00855">
    <property type="entry name" value="PGAM"/>
    <property type="match status" value="1"/>
</dbReference>
<dbReference type="PIRSF" id="PIRSF000709">
    <property type="entry name" value="6PFK_2-Ptase"/>
    <property type="match status" value="1"/>
</dbReference>
<keyword evidence="1" id="KW-0378">Hydrolase</keyword>
<dbReference type="RefSeq" id="WP_413779234.1">
    <property type="nucleotide sequence ID" value="NZ_JAUOZS010000001.1"/>
</dbReference>
<gene>
    <name evidence="1" type="ORF">Q4T40_05510</name>
</gene>
<dbReference type="Proteomes" id="UP001254848">
    <property type="component" value="Unassembled WGS sequence"/>
</dbReference>
<dbReference type="Gene3D" id="3.40.50.1240">
    <property type="entry name" value="Phosphoglycerate mutase-like"/>
    <property type="match status" value="1"/>
</dbReference>
<dbReference type="InterPro" id="IPR029033">
    <property type="entry name" value="His_PPase_superfam"/>
</dbReference>
<reference evidence="1 2" key="1">
    <citation type="submission" date="2023-07" db="EMBL/GenBank/DDBJ databases">
        <title>The novel representative of Negativicutes class, Anaeroselena agilis gen. nov. sp. nov.</title>
        <authorList>
            <person name="Prokofeva M.I."/>
            <person name="Elcheninov A.G."/>
            <person name="Klyukina A."/>
            <person name="Kublanov I.V."/>
            <person name="Frolov E.N."/>
            <person name="Podosokorskaya O.A."/>
        </authorList>
    </citation>
    <scope>NUCLEOTIDE SEQUENCE [LARGE SCALE GENOMIC DNA]</scope>
    <source>
        <strain evidence="1 2">4137-cl</strain>
    </source>
</reference>
<accession>A0ABU3NV87</accession>
<dbReference type="EC" id="3.1.3.-" evidence="1"/>
<evidence type="ECO:0000313" key="1">
    <source>
        <dbReference type="EMBL" id="MDT8900697.1"/>
    </source>
</evidence>
<dbReference type="InterPro" id="IPR013078">
    <property type="entry name" value="His_Pase_superF_clade-1"/>
</dbReference>
<dbReference type="SUPFAM" id="SSF53254">
    <property type="entry name" value="Phosphoglycerate mutase-like"/>
    <property type="match status" value="1"/>
</dbReference>
<dbReference type="InterPro" id="IPR003094">
    <property type="entry name" value="6Pfruct_kin"/>
</dbReference>
<organism evidence="1 2">
    <name type="scientific">Anaeroselena agilis</name>
    <dbReference type="NCBI Taxonomy" id="3063788"/>
    <lineage>
        <taxon>Bacteria</taxon>
        <taxon>Bacillati</taxon>
        <taxon>Bacillota</taxon>
        <taxon>Negativicutes</taxon>
        <taxon>Acetonemataceae</taxon>
        <taxon>Anaeroselena</taxon>
    </lineage>
</organism>
<proteinExistence type="predicted"/>
<dbReference type="EMBL" id="JAUOZS010000001">
    <property type="protein sequence ID" value="MDT8900697.1"/>
    <property type="molecule type" value="Genomic_DNA"/>
</dbReference>
<dbReference type="Pfam" id="PF00300">
    <property type="entry name" value="His_Phos_1"/>
    <property type="match status" value="1"/>
</dbReference>
<dbReference type="PANTHER" id="PTHR10606">
    <property type="entry name" value="6-PHOSPHOFRUCTO-2-KINASE/FRUCTOSE-2,6-BISPHOSPHATASE"/>
    <property type="match status" value="1"/>
</dbReference>
<dbReference type="GO" id="GO:0016787">
    <property type="term" value="F:hydrolase activity"/>
    <property type="evidence" value="ECO:0007669"/>
    <property type="project" value="UniProtKB-KW"/>
</dbReference>
<protein>
    <submittedName>
        <fullName evidence="1">Histidine phosphatase family protein</fullName>
        <ecNumber evidence="1">3.1.3.-</ecNumber>
    </submittedName>
</protein>
<evidence type="ECO:0000313" key="2">
    <source>
        <dbReference type="Proteomes" id="UP001254848"/>
    </source>
</evidence>